<dbReference type="RefSeq" id="WP_168631745.1">
    <property type="nucleotide sequence ID" value="NZ_BONL01000011.1"/>
</dbReference>
<evidence type="ECO:0008006" key="3">
    <source>
        <dbReference type="Google" id="ProtNLM"/>
    </source>
</evidence>
<organism evidence="1 2">
    <name type="scientific">Cellulomonas denverensis</name>
    <dbReference type="NCBI Taxonomy" id="264297"/>
    <lineage>
        <taxon>Bacteria</taxon>
        <taxon>Bacillati</taxon>
        <taxon>Actinomycetota</taxon>
        <taxon>Actinomycetes</taxon>
        <taxon>Micrococcales</taxon>
        <taxon>Cellulomonadaceae</taxon>
        <taxon>Cellulomonas</taxon>
    </lineage>
</organism>
<sequence length="183" mass="18921">MSALTVVGTGGGVGTTTLAALAFRAVRDHPEGAPWLIGAADRDLALRVGDDRADRIRVDHAVRDAGVLRTDAPVAPLVADGAALAVVTPWSPVGLSDARAVVDRVSAADPEAIRRTAVVLVGRRGWRGGRNGADAWPDAVPVLHLPYDPALHRPGPVPELAGLGRAAREGAAAWQDLVARLLA</sequence>
<dbReference type="Proteomes" id="UP000581206">
    <property type="component" value="Unassembled WGS sequence"/>
</dbReference>
<evidence type="ECO:0000313" key="1">
    <source>
        <dbReference type="EMBL" id="NKY24624.1"/>
    </source>
</evidence>
<reference evidence="1 2" key="1">
    <citation type="submission" date="2020-04" db="EMBL/GenBank/DDBJ databases">
        <title>MicrobeNet Type strains.</title>
        <authorList>
            <person name="Nicholson A.C."/>
        </authorList>
    </citation>
    <scope>NUCLEOTIDE SEQUENCE [LARGE SCALE GENOMIC DNA]</scope>
    <source>
        <strain evidence="1 2">ATCC BAA-788</strain>
    </source>
</reference>
<protein>
    <recommendedName>
        <fullName evidence="3">NADPH-dependent FMN reductase-like domain-containing protein</fullName>
    </recommendedName>
</protein>
<accession>A0A7X6R0S2</accession>
<name>A0A7X6R0S2_9CELL</name>
<gene>
    <name evidence="1" type="ORF">HGA03_18345</name>
</gene>
<comment type="caution">
    <text evidence="1">The sequence shown here is derived from an EMBL/GenBank/DDBJ whole genome shotgun (WGS) entry which is preliminary data.</text>
</comment>
<proteinExistence type="predicted"/>
<dbReference type="AlphaFoldDB" id="A0A7X6R0S2"/>
<dbReference type="EMBL" id="JAAXOX010000019">
    <property type="protein sequence ID" value="NKY24624.1"/>
    <property type="molecule type" value="Genomic_DNA"/>
</dbReference>
<keyword evidence="2" id="KW-1185">Reference proteome</keyword>
<evidence type="ECO:0000313" key="2">
    <source>
        <dbReference type="Proteomes" id="UP000581206"/>
    </source>
</evidence>